<accession>A0ABS4CNL4</accession>
<dbReference type="Proteomes" id="UP000673375">
    <property type="component" value="Unassembled WGS sequence"/>
</dbReference>
<comment type="caution">
    <text evidence="1">The sequence shown here is derived from an EMBL/GenBank/DDBJ whole genome shotgun (WGS) entry which is preliminary data.</text>
</comment>
<keyword evidence="2" id="KW-1185">Reference proteome</keyword>
<sequence>MYKAKNDTILCPSCGKYGIIKIFKSKMNGELIYRCDECFGIYESLCELEYKIETQVNSGYAKMIGIEDFKTDAINIGTLSAKDLQNYNVTFEEHPKEGVDMYGKGYLDGKVIFGEFHSSPNL</sequence>
<reference evidence="1 2" key="1">
    <citation type="submission" date="2020-12" db="EMBL/GenBank/DDBJ databases">
        <title>Vagococcus allomyrinae sp. nov. and Enterococcus lavae sp. nov., isolated from the larvae of Allomyrina dichotoma.</title>
        <authorList>
            <person name="Lee S.D."/>
        </authorList>
    </citation>
    <scope>NUCLEOTIDE SEQUENCE [LARGE SCALE GENOMIC DNA]</scope>
    <source>
        <strain evidence="1 2">BWM-S5</strain>
    </source>
</reference>
<organism evidence="1 2">
    <name type="scientific">Enterococcus larvae</name>
    <dbReference type="NCBI Taxonomy" id="2794352"/>
    <lineage>
        <taxon>Bacteria</taxon>
        <taxon>Bacillati</taxon>
        <taxon>Bacillota</taxon>
        <taxon>Bacilli</taxon>
        <taxon>Lactobacillales</taxon>
        <taxon>Enterococcaceae</taxon>
        <taxon>Enterococcus</taxon>
    </lineage>
</organism>
<evidence type="ECO:0008006" key="3">
    <source>
        <dbReference type="Google" id="ProtNLM"/>
    </source>
</evidence>
<evidence type="ECO:0000313" key="1">
    <source>
        <dbReference type="EMBL" id="MBP1047635.1"/>
    </source>
</evidence>
<evidence type="ECO:0000313" key="2">
    <source>
        <dbReference type="Proteomes" id="UP000673375"/>
    </source>
</evidence>
<proteinExistence type="predicted"/>
<name>A0ABS4CNL4_9ENTE</name>
<protein>
    <recommendedName>
        <fullName evidence="3">Transcription factor zinc-finger domain-containing protein</fullName>
    </recommendedName>
</protein>
<dbReference type="EMBL" id="JAEDXU010000009">
    <property type="protein sequence ID" value="MBP1047635.1"/>
    <property type="molecule type" value="Genomic_DNA"/>
</dbReference>
<dbReference type="RefSeq" id="WP_209558419.1">
    <property type="nucleotide sequence ID" value="NZ_JAEDXU010000009.1"/>
</dbReference>
<gene>
    <name evidence="1" type="ORF">I6N96_15210</name>
</gene>